<feature type="compositionally biased region" description="Low complexity" evidence="14">
    <location>
        <begin position="11"/>
        <end position="23"/>
    </location>
</feature>
<evidence type="ECO:0000313" key="17">
    <source>
        <dbReference type="EMBL" id="MDC7676816.1"/>
    </source>
</evidence>
<organism evidence="17 18">
    <name type="scientific">Asticcacaulis machinosus</name>
    <dbReference type="NCBI Taxonomy" id="2984211"/>
    <lineage>
        <taxon>Bacteria</taxon>
        <taxon>Pseudomonadati</taxon>
        <taxon>Pseudomonadota</taxon>
        <taxon>Alphaproteobacteria</taxon>
        <taxon>Caulobacterales</taxon>
        <taxon>Caulobacteraceae</taxon>
        <taxon>Asticcacaulis</taxon>
    </lineage>
</organism>
<keyword evidence="6 13" id="KW-0633">Potassium transport</keyword>
<feature type="transmembrane region" description="Helical" evidence="13">
    <location>
        <begin position="478"/>
        <end position="498"/>
    </location>
</feature>
<evidence type="ECO:0000256" key="13">
    <source>
        <dbReference type="HAMAP-Rule" id="MF_01522"/>
    </source>
</evidence>
<keyword evidence="9 13" id="KW-0630">Potassium</keyword>
<comment type="caution">
    <text evidence="17">The sequence shown here is derived from an EMBL/GenBank/DDBJ whole genome shotgun (WGS) entry which is preliminary data.</text>
</comment>
<dbReference type="RefSeq" id="WP_272745137.1">
    <property type="nucleotide sequence ID" value="NZ_JAQQKV010000002.1"/>
</dbReference>
<keyword evidence="4 13" id="KW-1003">Cell membrane</keyword>
<dbReference type="InterPro" id="IPR003855">
    <property type="entry name" value="K+_transporter"/>
</dbReference>
<keyword evidence="18" id="KW-1185">Reference proteome</keyword>
<dbReference type="Pfam" id="PF02705">
    <property type="entry name" value="K_trans"/>
    <property type="match status" value="1"/>
</dbReference>
<gene>
    <name evidence="13" type="primary">kup</name>
    <name evidence="17" type="ORF">PQU98_11785</name>
</gene>
<feature type="transmembrane region" description="Helical" evidence="13">
    <location>
        <begin position="209"/>
        <end position="229"/>
    </location>
</feature>
<dbReference type="PANTHER" id="PTHR30540:SF79">
    <property type="entry name" value="LOW AFFINITY POTASSIUM TRANSPORT SYSTEM PROTEIN KUP"/>
    <property type="match status" value="1"/>
</dbReference>
<feature type="transmembrane region" description="Helical" evidence="13">
    <location>
        <begin position="444"/>
        <end position="466"/>
    </location>
</feature>
<proteinExistence type="inferred from homology"/>
<evidence type="ECO:0000256" key="3">
    <source>
        <dbReference type="ARBA" id="ARBA00022448"/>
    </source>
</evidence>
<evidence type="ECO:0000256" key="9">
    <source>
        <dbReference type="ARBA" id="ARBA00022958"/>
    </source>
</evidence>
<keyword evidence="10 13" id="KW-1133">Transmembrane helix</keyword>
<dbReference type="HAMAP" id="MF_01522">
    <property type="entry name" value="Kup"/>
    <property type="match status" value="1"/>
</dbReference>
<feature type="transmembrane region" description="Helical" evidence="13">
    <location>
        <begin position="118"/>
        <end position="139"/>
    </location>
</feature>
<feature type="transmembrane region" description="Helical" evidence="13">
    <location>
        <begin position="169"/>
        <end position="197"/>
    </location>
</feature>
<feature type="transmembrane region" description="Helical" evidence="13">
    <location>
        <begin position="78"/>
        <end position="98"/>
    </location>
</feature>
<sequence length="703" mass="75189">MIGDTPKDDATSSASPTPGATSGETAPHTTISKDAAASNKEAAAKTDCGDGARADESVPPGHNGGHGNSGHGAKSAGFLALAIGSVGVVFGDIGTSPLYAFKEALHAAAHDGVTRSEILGVVSLALWALILVVTVKYVFFIMRADNKGEGGVLSLMALAMQAIGKRTTLVFVLGVIGAALFYGDAVITPAISVLSAVEGLRTIPGLENAISTQMVMIIAIVMLLGLFFIQSHGTEKVGRFFGPICVLWFAVMAALGISQLMTHPDILMAISPHYAAKFLAEHGVAGFIVLGAVFLTVTGAEALTADMGHFGRWPIQAAWLFFVLPCLAVNYLGQGALALTMLDLSIESGAPFQELNWFFEMAPLALRLPLVLLAGAATFIASQAVITGAFSLTQQAIQLGLLPRLDVLRTSETQSGQIYVPQINSMLLIGVLVVMLSFQTSSALAHAYGLAVTGTMVVTTAMAGIVMRQLWKWRWAQVLAFLIPFMILDLVFLTANMLRFFTGGWLPILIATALFILMATWMRGTQILTEKTRRDSVGLNDLVDMMQARPPHRASGTAIFLTSDPDVAPVALMHNLKHNKVLHEKNVILTVKTANTPRVAPEDRVTIEIINADFKKVVISYGFMESPNLPKALGLCRKQGLKFDIMSTSFFLGRRSVVPSANSGMPLWQDKLYIFLMKNAANPTEYFHIPPGRVVELGTQVTV</sequence>
<feature type="compositionally biased region" description="Basic and acidic residues" evidence="14">
    <location>
        <begin position="1"/>
        <end position="10"/>
    </location>
</feature>
<evidence type="ECO:0000256" key="14">
    <source>
        <dbReference type="SAM" id="MobiDB-lite"/>
    </source>
</evidence>
<reference evidence="17 18" key="1">
    <citation type="submission" date="2023-01" db="EMBL/GenBank/DDBJ databases">
        <title>Novel species of the genus Asticcacaulis isolated from rivers.</title>
        <authorList>
            <person name="Lu H."/>
        </authorList>
    </citation>
    <scope>NUCLEOTIDE SEQUENCE [LARGE SCALE GENOMIC DNA]</scope>
    <source>
        <strain evidence="17 18">LKC15W</strain>
    </source>
</reference>
<feature type="transmembrane region" description="Helical" evidence="13">
    <location>
        <begin position="282"/>
        <end position="305"/>
    </location>
</feature>
<feature type="transmembrane region" description="Helical" evidence="13">
    <location>
        <begin position="504"/>
        <end position="524"/>
    </location>
</feature>
<feature type="transmembrane region" description="Helical" evidence="13">
    <location>
        <begin position="317"/>
        <end position="346"/>
    </location>
</feature>
<dbReference type="InterPro" id="IPR053952">
    <property type="entry name" value="K_trans_C"/>
</dbReference>
<evidence type="ECO:0000256" key="6">
    <source>
        <dbReference type="ARBA" id="ARBA00022538"/>
    </source>
</evidence>
<feature type="domain" description="K+ potassium transporter C-terminal" evidence="16">
    <location>
        <begin position="555"/>
        <end position="702"/>
    </location>
</feature>
<feature type="transmembrane region" description="Helical" evidence="13">
    <location>
        <begin position="366"/>
        <end position="392"/>
    </location>
</feature>
<evidence type="ECO:0000259" key="15">
    <source>
        <dbReference type="Pfam" id="PF02705"/>
    </source>
</evidence>
<accession>A0ABT5HKP4</accession>
<keyword evidence="8 13" id="KW-0769">Symport</keyword>
<keyword evidence="7 13" id="KW-0812">Transmembrane</keyword>
<feature type="region of interest" description="Disordered" evidence="14">
    <location>
        <begin position="1"/>
        <end position="70"/>
    </location>
</feature>
<keyword evidence="3 13" id="KW-0813">Transport</keyword>
<comment type="similarity">
    <text evidence="2 13">Belongs to the HAK/KUP transporter (TC 2.A.72) family.</text>
</comment>
<keyword evidence="5" id="KW-0997">Cell inner membrane</keyword>
<evidence type="ECO:0000313" key="18">
    <source>
        <dbReference type="Proteomes" id="UP001218579"/>
    </source>
</evidence>
<feature type="transmembrane region" description="Helical" evidence="13">
    <location>
        <begin position="418"/>
        <end position="438"/>
    </location>
</feature>
<feature type="domain" description="K+ potassium transporter integral membrane" evidence="15">
    <location>
        <begin position="82"/>
        <end position="543"/>
    </location>
</feature>
<evidence type="ECO:0000256" key="4">
    <source>
        <dbReference type="ARBA" id="ARBA00022475"/>
    </source>
</evidence>
<evidence type="ECO:0000256" key="2">
    <source>
        <dbReference type="ARBA" id="ARBA00007019"/>
    </source>
</evidence>
<evidence type="ECO:0000256" key="12">
    <source>
        <dbReference type="ARBA" id="ARBA00023136"/>
    </source>
</evidence>
<keyword evidence="11 13" id="KW-0406">Ion transport</keyword>
<feature type="transmembrane region" description="Helical" evidence="13">
    <location>
        <begin position="241"/>
        <end position="262"/>
    </location>
</feature>
<feature type="compositionally biased region" description="Basic and acidic residues" evidence="14">
    <location>
        <begin position="42"/>
        <end position="56"/>
    </location>
</feature>
<evidence type="ECO:0000256" key="10">
    <source>
        <dbReference type="ARBA" id="ARBA00022989"/>
    </source>
</evidence>
<comment type="subcellular location">
    <subcellularLocation>
        <location evidence="13">Cell membrane</location>
        <topology evidence="13">Multi-pass membrane protein</topology>
    </subcellularLocation>
    <subcellularLocation>
        <location evidence="1">Membrane</location>
        <topology evidence="1">Multi-pass membrane protein</topology>
    </subcellularLocation>
</comment>
<evidence type="ECO:0000256" key="7">
    <source>
        <dbReference type="ARBA" id="ARBA00022692"/>
    </source>
</evidence>
<evidence type="ECO:0000259" key="16">
    <source>
        <dbReference type="Pfam" id="PF22776"/>
    </source>
</evidence>
<keyword evidence="12 13" id="KW-0472">Membrane</keyword>
<dbReference type="Proteomes" id="UP001218579">
    <property type="component" value="Unassembled WGS sequence"/>
</dbReference>
<dbReference type="InterPro" id="IPR053951">
    <property type="entry name" value="K_trans_N"/>
</dbReference>
<protein>
    <recommendedName>
        <fullName evidence="13">Probable potassium transport system protein Kup</fullName>
    </recommendedName>
</protein>
<evidence type="ECO:0000256" key="11">
    <source>
        <dbReference type="ARBA" id="ARBA00023065"/>
    </source>
</evidence>
<dbReference type="PANTHER" id="PTHR30540">
    <property type="entry name" value="OSMOTIC STRESS POTASSIUM TRANSPORTER"/>
    <property type="match status" value="1"/>
</dbReference>
<dbReference type="Pfam" id="PF22776">
    <property type="entry name" value="K_trans_C"/>
    <property type="match status" value="1"/>
</dbReference>
<dbReference type="InterPro" id="IPR023051">
    <property type="entry name" value="Kup"/>
</dbReference>
<evidence type="ECO:0000256" key="1">
    <source>
        <dbReference type="ARBA" id="ARBA00004141"/>
    </source>
</evidence>
<name>A0ABT5HKP4_9CAUL</name>
<comment type="function">
    <text evidence="13">Transport of potassium into the cell. Likely operates as a K(+):H(+) symporter.</text>
</comment>
<comment type="catalytic activity">
    <reaction evidence="13">
        <text>K(+)(in) + H(+)(in) = K(+)(out) + H(+)(out)</text>
        <dbReference type="Rhea" id="RHEA:28490"/>
        <dbReference type="ChEBI" id="CHEBI:15378"/>
        <dbReference type="ChEBI" id="CHEBI:29103"/>
    </reaction>
</comment>
<evidence type="ECO:0000256" key="8">
    <source>
        <dbReference type="ARBA" id="ARBA00022847"/>
    </source>
</evidence>
<evidence type="ECO:0000256" key="5">
    <source>
        <dbReference type="ARBA" id="ARBA00022519"/>
    </source>
</evidence>
<dbReference type="EMBL" id="JAQQKV010000002">
    <property type="protein sequence ID" value="MDC7676816.1"/>
    <property type="molecule type" value="Genomic_DNA"/>
</dbReference>